<accession>A0A3M7P8H1</accession>
<evidence type="ECO:0000313" key="2">
    <source>
        <dbReference type="Proteomes" id="UP000276133"/>
    </source>
</evidence>
<proteinExistence type="predicted"/>
<gene>
    <name evidence="1" type="ORF">BpHYR1_040696</name>
</gene>
<keyword evidence="2" id="KW-1185">Reference proteome</keyword>
<organism evidence="1 2">
    <name type="scientific">Brachionus plicatilis</name>
    <name type="common">Marine rotifer</name>
    <name type="synonym">Brachionus muelleri</name>
    <dbReference type="NCBI Taxonomy" id="10195"/>
    <lineage>
        <taxon>Eukaryota</taxon>
        <taxon>Metazoa</taxon>
        <taxon>Spiralia</taxon>
        <taxon>Gnathifera</taxon>
        <taxon>Rotifera</taxon>
        <taxon>Eurotatoria</taxon>
        <taxon>Monogononta</taxon>
        <taxon>Pseudotrocha</taxon>
        <taxon>Ploima</taxon>
        <taxon>Brachionidae</taxon>
        <taxon>Brachionus</taxon>
    </lineage>
</organism>
<protein>
    <submittedName>
        <fullName evidence="1">Uncharacterized protein</fullName>
    </submittedName>
</protein>
<dbReference type="AlphaFoldDB" id="A0A3M7P8H1"/>
<dbReference type="EMBL" id="REGN01012454">
    <property type="protein sequence ID" value="RMZ95396.1"/>
    <property type="molecule type" value="Genomic_DNA"/>
</dbReference>
<dbReference type="Proteomes" id="UP000276133">
    <property type="component" value="Unassembled WGS sequence"/>
</dbReference>
<dbReference type="OrthoDB" id="10517184at2759"/>
<evidence type="ECO:0000313" key="1">
    <source>
        <dbReference type="EMBL" id="RMZ95396.1"/>
    </source>
</evidence>
<sequence>MLSLIFLVKKDRRMHADPIDIIIMRFNLGIKPMLVLSKIINPTAPMVNKKLEAKPSIMY</sequence>
<name>A0A3M7P8H1_BRAPC</name>
<reference evidence="1 2" key="1">
    <citation type="journal article" date="2018" name="Sci. Rep.">
        <title>Genomic signatures of local adaptation to the degree of environmental predictability in rotifers.</title>
        <authorList>
            <person name="Franch-Gras L."/>
            <person name="Hahn C."/>
            <person name="Garcia-Roger E.M."/>
            <person name="Carmona M.J."/>
            <person name="Serra M."/>
            <person name="Gomez A."/>
        </authorList>
    </citation>
    <scope>NUCLEOTIDE SEQUENCE [LARGE SCALE GENOMIC DNA]</scope>
    <source>
        <strain evidence="1">HYR1</strain>
    </source>
</reference>
<comment type="caution">
    <text evidence="1">The sequence shown here is derived from an EMBL/GenBank/DDBJ whole genome shotgun (WGS) entry which is preliminary data.</text>
</comment>